<feature type="domain" description="C2H2-type" evidence="4">
    <location>
        <begin position="364"/>
        <end position="387"/>
    </location>
</feature>
<comment type="caution">
    <text evidence="5">The sequence shown here is derived from an EMBL/GenBank/DDBJ whole genome shotgun (WGS) entry which is preliminary data.</text>
</comment>
<evidence type="ECO:0000259" key="4">
    <source>
        <dbReference type="PROSITE" id="PS50157"/>
    </source>
</evidence>
<keyword evidence="2" id="KW-0539">Nucleus</keyword>
<dbReference type="GO" id="GO:0008270">
    <property type="term" value="F:zinc ion binding"/>
    <property type="evidence" value="ECO:0007669"/>
    <property type="project" value="UniProtKB-KW"/>
</dbReference>
<keyword evidence="3" id="KW-0863">Zinc-finger</keyword>
<comment type="subcellular location">
    <subcellularLocation>
        <location evidence="1">Nucleus</location>
    </subcellularLocation>
</comment>
<accession>A0A3M7RF82</accession>
<evidence type="ECO:0000256" key="2">
    <source>
        <dbReference type="ARBA" id="ARBA00023242"/>
    </source>
</evidence>
<reference evidence="5 6" key="1">
    <citation type="journal article" date="2018" name="Sci. Rep.">
        <title>Genomic signatures of local adaptation to the degree of environmental predictability in rotifers.</title>
        <authorList>
            <person name="Franch-Gras L."/>
            <person name="Hahn C."/>
            <person name="Garcia-Roger E.M."/>
            <person name="Carmona M.J."/>
            <person name="Serra M."/>
            <person name="Gomez A."/>
        </authorList>
    </citation>
    <scope>NUCLEOTIDE SEQUENCE [LARGE SCALE GENOMIC DNA]</scope>
    <source>
        <strain evidence="5">HYR1</strain>
    </source>
</reference>
<dbReference type="InterPro" id="IPR001214">
    <property type="entry name" value="SET_dom"/>
</dbReference>
<dbReference type="Pfam" id="PF21549">
    <property type="entry name" value="PRDM2_PR"/>
    <property type="match status" value="1"/>
</dbReference>
<dbReference type="SMART" id="SM00355">
    <property type="entry name" value="ZnF_C2H2"/>
    <property type="match status" value="3"/>
</dbReference>
<dbReference type="SUPFAM" id="SSF57667">
    <property type="entry name" value="beta-beta-alpha zinc fingers"/>
    <property type="match status" value="1"/>
</dbReference>
<evidence type="ECO:0000313" key="6">
    <source>
        <dbReference type="Proteomes" id="UP000276133"/>
    </source>
</evidence>
<protein>
    <submittedName>
        <fullName evidence="5">PR domain zinc finger 8</fullName>
    </submittedName>
</protein>
<evidence type="ECO:0000256" key="1">
    <source>
        <dbReference type="ARBA" id="ARBA00004123"/>
    </source>
</evidence>
<dbReference type="InterPro" id="IPR052296">
    <property type="entry name" value="TR-Histone_Methyltrans"/>
</dbReference>
<keyword evidence="3" id="KW-0479">Metal-binding</keyword>
<dbReference type="EMBL" id="REGN01003526">
    <property type="protein sequence ID" value="RNA22141.1"/>
    <property type="molecule type" value="Genomic_DNA"/>
</dbReference>
<dbReference type="AlphaFoldDB" id="A0A3M7RF82"/>
<dbReference type="STRING" id="10195.A0A3M7RF82"/>
<dbReference type="Gene3D" id="2.170.270.10">
    <property type="entry name" value="SET domain"/>
    <property type="match status" value="1"/>
</dbReference>
<dbReference type="Gene3D" id="3.30.160.60">
    <property type="entry name" value="Classic Zinc Finger"/>
    <property type="match status" value="1"/>
</dbReference>
<gene>
    <name evidence="5" type="ORF">BpHYR1_051871</name>
</gene>
<dbReference type="InterPro" id="IPR036236">
    <property type="entry name" value="Znf_C2H2_sf"/>
</dbReference>
<name>A0A3M7RF82_BRAPC</name>
<keyword evidence="3" id="KW-0862">Zinc</keyword>
<feature type="domain" description="C2H2-type" evidence="4">
    <location>
        <begin position="307"/>
        <end position="335"/>
    </location>
</feature>
<dbReference type="Pfam" id="PF00096">
    <property type="entry name" value="zf-C2H2"/>
    <property type="match status" value="1"/>
</dbReference>
<evidence type="ECO:0000313" key="5">
    <source>
        <dbReference type="EMBL" id="RNA22141.1"/>
    </source>
</evidence>
<dbReference type="Proteomes" id="UP000276133">
    <property type="component" value="Unassembled WGS sequence"/>
</dbReference>
<dbReference type="GO" id="GO:0006355">
    <property type="term" value="P:regulation of DNA-templated transcription"/>
    <property type="evidence" value="ECO:0007669"/>
    <property type="project" value="TreeGrafter"/>
</dbReference>
<organism evidence="5 6">
    <name type="scientific">Brachionus plicatilis</name>
    <name type="common">Marine rotifer</name>
    <name type="synonym">Brachionus muelleri</name>
    <dbReference type="NCBI Taxonomy" id="10195"/>
    <lineage>
        <taxon>Eukaryota</taxon>
        <taxon>Metazoa</taxon>
        <taxon>Spiralia</taxon>
        <taxon>Gnathifera</taxon>
        <taxon>Rotifera</taxon>
        <taxon>Eurotatoria</taxon>
        <taxon>Monogononta</taxon>
        <taxon>Pseudotrocha</taxon>
        <taxon>Ploima</taxon>
        <taxon>Brachionidae</taxon>
        <taxon>Brachionus</taxon>
    </lineage>
</organism>
<dbReference type="PANTHER" id="PTHR16516">
    <property type="entry name" value="AGAP007109-PA"/>
    <property type="match status" value="1"/>
</dbReference>
<sequence length="387" mass="45421">MRLRLLDESIEPEILFGPLQFSGDSFEKFFITKAIDLMLKETNGKTNQGIRYISVFEDDLNWMYDMELSESSREQNMEIIFNDSKVYFKAVKKIFKNDFLNAFPSKDLEISLGLQYIPFNSSTEYYCKKCSTSFQYQYNLMLHYRYFCSYNINNLLKDLNCTKQIENRPKFGENNLKRKHQDLVCGSLPAKKRLNTEIEFSVQEALENVSINQSLRDYFMSQLNNYVSNQTKFNLTSQKSSVMLSPSLSPYQTMNQSEANSSDLKQNFSINPNMIRNPNFSLSIPGQVSPLTSQPVQSPIGSPDLQNWCVKCNTHFRLTSDLVYHMRTFHKKEEATSNYFMKNIRVGSKYMETKERSSREIKFLRCEICNETFKEKHHLTRHLTSHR</sequence>
<dbReference type="InterPro" id="IPR013087">
    <property type="entry name" value="Znf_C2H2_type"/>
</dbReference>
<dbReference type="InterPro" id="IPR046341">
    <property type="entry name" value="SET_dom_sf"/>
</dbReference>
<dbReference type="GO" id="GO:0005634">
    <property type="term" value="C:nucleus"/>
    <property type="evidence" value="ECO:0007669"/>
    <property type="project" value="UniProtKB-SubCell"/>
</dbReference>
<evidence type="ECO:0000256" key="3">
    <source>
        <dbReference type="PROSITE-ProRule" id="PRU00042"/>
    </source>
</evidence>
<keyword evidence="6" id="KW-1185">Reference proteome</keyword>
<dbReference type="PROSITE" id="PS50157">
    <property type="entry name" value="ZINC_FINGER_C2H2_2"/>
    <property type="match status" value="2"/>
</dbReference>
<dbReference type="PROSITE" id="PS00028">
    <property type="entry name" value="ZINC_FINGER_C2H2_1"/>
    <property type="match status" value="2"/>
</dbReference>
<dbReference type="OrthoDB" id="5814089at2759"/>
<dbReference type="PANTHER" id="PTHR16516:SF4">
    <property type="entry name" value="C2H2-TYPE DOMAIN-CONTAINING PROTEIN"/>
    <property type="match status" value="1"/>
</dbReference>
<proteinExistence type="predicted"/>